<name>A0ABD0K1R6_9CAEN</name>
<dbReference type="PANTHER" id="PTHR10963:SF55">
    <property type="entry name" value="GLYCOSIDE HYDROLASE FAMILY 16 PROTEIN"/>
    <property type="match status" value="1"/>
</dbReference>
<dbReference type="PANTHER" id="PTHR10963">
    <property type="entry name" value="GLYCOSYL HYDROLASE-RELATED"/>
    <property type="match status" value="1"/>
</dbReference>
<organism evidence="3 4">
    <name type="scientific">Batillaria attramentaria</name>
    <dbReference type="NCBI Taxonomy" id="370345"/>
    <lineage>
        <taxon>Eukaryota</taxon>
        <taxon>Metazoa</taxon>
        <taxon>Spiralia</taxon>
        <taxon>Lophotrochozoa</taxon>
        <taxon>Mollusca</taxon>
        <taxon>Gastropoda</taxon>
        <taxon>Caenogastropoda</taxon>
        <taxon>Sorbeoconcha</taxon>
        <taxon>Cerithioidea</taxon>
        <taxon>Batillariidae</taxon>
        <taxon>Batillaria</taxon>
    </lineage>
</organism>
<feature type="compositionally biased region" description="Basic residues" evidence="2">
    <location>
        <begin position="17"/>
        <end position="27"/>
    </location>
</feature>
<dbReference type="AlphaFoldDB" id="A0ABD0K1R6"/>
<evidence type="ECO:0000256" key="1">
    <source>
        <dbReference type="ARBA" id="ARBA00006865"/>
    </source>
</evidence>
<evidence type="ECO:0000256" key="2">
    <source>
        <dbReference type="SAM" id="MobiDB-lite"/>
    </source>
</evidence>
<comment type="caution">
    <text evidence="3">The sequence shown here is derived from an EMBL/GenBank/DDBJ whole genome shotgun (WGS) entry which is preliminary data.</text>
</comment>
<accession>A0ABD0K1R6</accession>
<protein>
    <submittedName>
        <fullName evidence="3">Uncharacterized protein</fullName>
    </submittedName>
</protein>
<dbReference type="InterPro" id="IPR050546">
    <property type="entry name" value="Glycosyl_Hydrlase_16"/>
</dbReference>
<dbReference type="InterPro" id="IPR013320">
    <property type="entry name" value="ConA-like_dom_sf"/>
</dbReference>
<sequence length="158" mass="18577">MHTQDEQGHGLSDKTRRDKKPRIRPSRIHGTTFGDGFHKYWLDWTEHYMKIGVDDHTVLTLNTPSNGFWNEGGFGGNNIWAHGAHNAPFDKPFYLILNVAVGGDFFWDGYVNHPYPKPWHHDDPNQMMEFWNARNKWLPTWHGEDVAMKIRSVKMQQY</sequence>
<evidence type="ECO:0000313" key="4">
    <source>
        <dbReference type="Proteomes" id="UP001519460"/>
    </source>
</evidence>
<dbReference type="Proteomes" id="UP001519460">
    <property type="component" value="Unassembled WGS sequence"/>
</dbReference>
<comment type="similarity">
    <text evidence="1">Belongs to the glycosyl hydrolase 16 family.</text>
</comment>
<dbReference type="Gene3D" id="2.60.120.200">
    <property type="match status" value="1"/>
</dbReference>
<dbReference type="EMBL" id="JACVVK020000271">
    <property type="protein sequence ID" value="KAK7480915.1"/>
    <property type="molecule type" value="Genomic_DNA"/>
</dbReference>
<keyword evidence="4" id="KW-1185">Reference proteome</keyword>
<feature type="region of interest" description="Disordered" evidence="2">
    <location>
        <begin position="1"/>
        <end position="30"/>
    </location>
</feature>
<dbReference type="SUPFAM" id="SSF49899">
    <property type="entry name" value="Concanavalin A-like lectins/glucanases"/>
    <property type="match status" value="1"/>
</dbReference>
<evidence type="ECO:0000313" key="3">
    <source>
        <dbReference type="EMBL" id="KAK7480915.1"/>
    </source>
</evidence>
<feature type="compositionally biased region" description="Basic and acidic residues" evidence="2">
    <location>
        <begin position="1"/>
        <end position="16"/>
    </location>
</feature>
<reference evidence="3 4" key="1">
    <citation type="journal article" date="2023" name="Sci. Data">
        <title>Genome assembly of the Korean intertidal mud-creeper Batillaria attramentaria.</title>
        <authorList>
            <person name="Patra A.K."/>
            <person name="Ho P.T."/>
            <person name="Jun S."/>
            <person name="Lee S.J."/>
            <person name="Kim Y."/>
            <person name="Won Y.J."/>
        </authorList>
    </citation>
    <scope>NUCLEOTIDE SEQUENCE [LARGE SCALE GENOMIC DNA]</scope>
    <source>
        <strain evidence="3">Wonlab-2016</strain>
    </source>
</reference>
<proteinExistence type="inferred from homology"/>
<gene>
    <name evidence="3" type="ORF">BaRGS_00027826</name>
</gene>